<name>A0A5S9RBI2_MYCVN</name>
<keyword evidence="4" id="KW-1185">Reference proteome</keyword>
<sequence length="389" mass="44536">MPHLPIIDTDTHLSEPPDLWTSRLASKWGDDVPHTAFDERRGEEVWVVGGRKVSGISGYAMAGWHEYPPKHPPTMEQAHPAAFNNAARVKRMDEEGIIAEVIYPNLISFSADAFLKLDPELTLDCVRAYNDFLVDFASIAPDRFILLTTLPFWDVDAAVAELERCHDQGHRGINLLAKPYKFGWPPLSDKHWEPLLKAAEERGMCVNFHTGFQSQTEEDWRKLVKQGPTDYAKEVALSMIGLSENMAELLFSGICVQYPNLNFVNVESGFGWIPYFLESADWFWVNSGSHKKLPDRELPSFYYRRQIYTTYWFERETVRRMADLYPDNLMFETDFPHPTSLSPGPASIARTPRQVVNDTLDELPEELCRKIFYETAAKLYRVEVPVAAS</sequence>
<evidence type="ECO:0000313" key="3">
    <source>
        <dbReference type="EMBL" id="CAA0137602.1"/>
    </source>
</evidence>
<reference evidence="3 4" key="1">
    <citation type="submission" date="2019-11" db="EMBL/GenBank/DDBJ databases">
        <authorList>
            <person name="Holert J."/>
        </authorList>
    </citation>
    <scope>NUCLEOTIDE SEQUENCE [LARGE SCALE GENOMIC DNA]</scope>
    <source>
        <strain evidence="3">BC8_1</strain>
    </source>
</reference>
<dbReference type="InterPro" id="IPR032465">
    <property type="entry name" value="ACMSD"/>
</dbReference>
<dbReference type="GO" id="GO:0016787">
    <property type="term" value="F:hydrolase activity"/>
    <property type="evidence" value="ECO:0007669"/>
    <property type="project" value="InterPro"/>
</dbReference>
<evidence type="ECO:0000259" key="2">
    <source>
        <dbReference type="Pfam" id="PF04909"/>
    </source>
</evidence>
<organism evidence="3 4">
    <name type="scientific">Mycolicibacterium vanbaalenii</name>
    <name type="common">Mycobacterium vanbaalenii</name>
    <dbReference type="NCBI Taxonomy" id="110539"/>
    <lineage>
        <taxon>Bacteria</taxon>
        <taxon>Bacillati</taxon>
        <taxon>Actinomycetota</taxon>
        <taxon>Actinomycetes</taxon>
        <taxon>Mycobacteriales</taxon>
        <taxon>Mycobacteriaceae</taxon>
        <taxon>Mycolicibacterium</taxon>
    </lineage>
</organism>
<dbReference type="PANTHER" id="PTHR21240:SF28">
    <property type="entry name" value="ISO-OROTATE DECARBOXYLASE (EUROFUNG)"/>
    <property type="match status" value="1"/>
</dbReference>
<dbReference type="Pfam" id="PF04909">
    <property type="entry name" value="Amidohydro_2"/>
    <property type="match status" value="1"/>
</dbReference>
<gene>
    <name evidence="3" type="ORF">AELLOGFF_02309</name>
</gene>
<dbReference type="GO" id="GO:0005737">
    <property type="term" value="C:cytoplasm"/>
    <property type="evidence" value="ECO:0007669"/>
    <property type="project" value="TreeGrafter"/>
</dbReference>
<keyword evidence="1" id="KW-0456">Lyase</keyword>
<dbReference type="Proteomes" id="UP000430146">
    <property type="component" value="Unassembled WGS sequence"/>
</dbReference>
<dbReference type="RefSeq" id="WP_159235390.1">
    <property type="nucleotide sequence ID" value="NZ_CACSIP010000075.1"/>
</dbReference>
<accession>A0A5S9RBI2</accession>
<feature type="domain" description="Amidohydrolase-related" evidence="2">
    <location>
        <begin position="9"/>
        <end position="381"/>
    </location>
</feature>
<proteinExistence type="predicted"/>
<dbReference type="EMBL" id="CACSIP010000075">
    <property type="protein sequence ID" value="CAA0137602.1"/>
    <property type="molecule type" value="Genomic_DNA"/>
</dbReference>
<dbReference type="GO" id="GO:0019748">
    <property type="term" value="P:secondary metabolic process"/>
    <property type="evidence" value="ECO:0007669"/>
    <property type="project" value="TreeGrafter"/>
</dbReference>
<dbReference type="AlphaFoldDB" id="A0A5S9RBI2"/>
<evidence type="ECO:0000256" key="1">
    <source>
        <dbReference type="ARBA" id="ARBA00023239"/>
    </source>
</evidence>
<dbReference type="PANTHER" id="PTHR21240">
    <property type="entry name" value="2-AMINO-3-CARBOXYLMUCONATE-6-SEMIALDEHYDE DECARBOXYLASE"/>
    <property type="match status" value="1"/>
</dbReference>
<protein>
    <recommendedName>
        <fullName evidence="2">Amidohydrolase-related domain-containing protein</fullName>
    </recommendedName>
</protein>
<dbReference type="Gene3D" id="3.20.20.140">
    <property type="entry name" value="Metal-dependent hydrolases"/>
    <property type="match status" value="1"/>
</dbReference>
<dbReference type="OrthoDB" id="8673349at2"/>
<dbReference type="InterPro" id="IPR032466">
    <property type="entry name" value="Metal_Hydrolase"/>
</dbReference>
<dbReference type="SUPFAM" id="SSF51556">
    <property type="entry name" value="Metallo-dependent hydrolases"/>
    <property type="match status" value="1"/>
</dbReference>
<dbReference type="InterPro" id="IPR006680">
    <property type="entry name" value="Amidohydro-rel"/>
</dbReference>
<evidence type="ECO:0000313" key="4">
    <source>
        <dbReference type="Proteomes" id="UP000430146"/>
    </source>
</evidence>
<dbReference type="GO" id="GO:0016831">
    <property type="term" value="F:carboxy-lyase activity"/>
    <property type="evidence" value="ECO:0007669"/>
    <property type="project" value="InterPro"/>
</dbReference>